<feature type="compositionally biased region" description="Polar residues" evidence="1">
    <location>
        <begin position="82"/>
        <end position="105"/>
    </location>
</feature>
<evidence type="ECO:0000313" key="2">
    <source>
        <dbReference type="EMBL" id="THV07413.1"/>
    </source>
</evidence>
<proteinExistence type="predicted"/>
<protein>
    <submittedName>
        <fullName evidence="2">Uncharacterized protein</fullName>
    </submittedName>
</protein>
<organism evidence="2 3">
    <name type="scientific">Dendrothele bispora (strain CBS 962.96)</name>
    <dbReference type="NCBI Taxonomy" id="1314807"/>
    <lineage>
        <taxon>Eukaryota</taxon>
        <taxon>Fungi</taxon>
        <taxon>Dikarya</taxon>
        <taxon>Basidiomycota</taxon>
        <taxon>Agaricomycotina</taxon>
        <taxon>Agaricomycetes</taxon>
        <taxon>Agaricomycetidae</taxon>
        <taxon>Agaricales</taxon>
        <taxon>Agaricales incertae sedis</taxon>
        <taxon>Dendrothele</taxon>
    </lineage>
</organism>
<keyword evidence="3" id="KW-1185">Reference proteome</keyword>
<accession>A0A4S8MVR8</accession>
<feature type="compositionally biased region" description="Low complexity" evidence="1">
    <location>
        <begin position="51"/>
        <end position="75"/>
    </location>
</feature>
<evidence type="ECO:0000256" key="1">
    <source>
        <dbReference type="SAM" id="MobiDB-lite"/>
    </source>
</evidence>
<sequence length="331" mass="36193">MYNSQVNNPFVSDPTNAQSRYPDIDSTGSPGPSSTQFTSWLQSGTSSNGFQMNQQPGMYQQQQPQPQPMQQQYMGGFVGNSGFASPQLSSGSGFQPTSNFGQMMTGQVNGSGYGYLAGQGNPVPQQQTSYNPVQQQLQSPSYIPSLDPYASIGQGWDGSGQQQPTMVGGQGMQSPVSPGGSLGGFSGIPMTTSTSSTGQPHPREYVRTHKAELEAWDQYTWKQLLNKFDDLKEAWQARKKEIDGKVAQLQMQMQYSGGGYYAMQFQQEIARLQGLSKEADSHHDSVAASSFQVHEVFQNYRQSGDLASKKRTREASNSALQSLPDWPPVVY</sequence>
<dbReference type="AlphaFoldDB" id="A0A4S8MVR8"/>
<reference evidence="2 3" key="1">
    <citation type="journal article" date="2019" name="Nat. Ecol. Evol.">
        <title>Megaphylogeny resolves global patterns of mushroom evolution.</title>
        <authorList>
            <person name="Varga T."/>
            <person name="Krizsan K."/>
            <person name="Foldi C."/>
            <person name="Dima B."/>
            <person name="Sanchez-Garcia M."/>
            <person name="Sanchez-Ramirez S."/>
            <person name="Szollosi G.J."/>
            <person name="Szarkandi J.G."/>
            <person name="Papp V."/>
            <person name="Albert L."/>
            <person name="Andreopoulos W."/>
            <person name="Angelini C."/>
            <person name="Antonin V."/>
            <person name="Barry K.W."/>
            <person name="Bougher N.L."/>
            <person name="Buchanan P."/>
            <person name="Buyck B."/>
            <person name="Bense V."/>
            <person name="Catcheside P."/>
            <person name="Chovatia M."/>
            <person name="Cooper J."/>
            <person name="Damon W."/>
            <person name="Desjardin D."/>
            <person name="Finy P."/>
            <person name="Geml J."/>
            <person name="Haridas S."/>
            <person name="Hughes K."/>
            <person name="Justo A."/>
            <person name="Karasinski D."/>
            <person name="Kautmanova I."/>
            <person name="Kiss B."/>
            <person name="Kocsube S."/>
            <person name="Kotiranta H."/>
            <person name="LaButti K.M."/>
            <person name="Lechner B.E."/>
            <person name="Liimatainen K."/>
            <person name="Lipzen A."/>
            <person name="Lukacs Z."/>
            <person name="Mihaltcheva S."/>
            <person name="Morgado L.N."/>
            <person name="Niskanen T."/>
            <person name="Noordeloos M.E."/>
            <person name="Ohm R.A."/>
            <person name="Ortiz-Santana B."/>
            <person name="Ovrebo C."/>
            <person name="Racz N."/>
            <person name="Riley R."/>
            <person name="Savchenko A."/>
            <person name="Shiryaev A."/>
            <person name="Soop K."/>
            <person name="Spirin V."/>
            <person name="Szebenyi C."/>
            <person name="Tomsovsky M."/>
            <person name="Tulloss R.E."/>
            <person name="Uehling J."/>
            <person name="Grigoriev I.V."/>
            <person name="Vagvolgyi C."/>
            <person name="Papp T."/>
            <person name="Martin F.M."/>
            <person name="Miettinen O."/>
            <person name="Hibbett D.S."/>
            <person name="Nagy L.G."/>
        </authorList>
    </citation>
    <scope>NUCLEOTIDE SEQUENCE [LARGE SCALE GENOMIC DNA]</scope>
    <source>
        <strain evidence="2 3">CBS 962.96</strain>
    </source>
</reference>
<feature type="region of interest" description="Disordered" evidence="1">
    <location>
        <begin position="1"/>
        <end position="105"/>
    </location>
</feature>
<dbReference type="OrthoDB" id="3253876at2759"/>
<name>A0A4S8MVR8_DENBC</name>
<feature type="compositionally biased region" description="Polar residues" evidence="1">
    <location>
        <begin position="1"/>
        <end position="19"/>
    </location>
</feature>
<dbReference type="Proteomes" id="UP000297245">
    <property type="component" value="Unassembled WGS sequence"/>
</dbReference>
<dbReference type="EMBL" id="ML179038">
    <property type="protein sequence ID" value="THV07413.1"/>
    <property type="molecule type" value="Genomic_DNA"/>
</dbReference>
<gene>
    <name evidence="2" type="ORF">K435DRAFT_643849</name>
</gene>
<feature type="region of interest" description="Disordered" evidence="1">
    <location>
        <begin position="307"/>
        <end position="331"/>
    </location>
</feature>
<evidence type="ECO:0000313" key="3">
    <source>
        <dbReference type="Proteomes" id="UP000297245"/>
    </source>
</evidence>
<feature type="compositionally biased region" description="Polar residues" evidence="1">
    <location>
        <begin position="26"/>
        <end position="50"/>
    </location>
</feature>